<dbReference type="SUPFAM" id="SSF49723">
    <property type="entry name" value="Lipase/lipooxygenase domain (PLAT/LH2 domain)"/>
    <property type="match status" value="12"/>
</dbReference>
<feature type="domain" description="PLAT" evidence="3">
    <location>
        <begin position="133"/>
        <end position="248"/>
    </location>
</feature>
<evidence type="ECO:0000256" key="2">
    <source>
        <dbReference type="SAM" id="MobiDB-lite"/>
    </source>
</evidence>
<dbReference type="Gene3D" id="2.40.180.10">
    <property type="entry name" value="Catalase core domain"/>
    <property type="match status" value="6"/>
</dbReference>
<dbReference type="Pfam" id="PF01477">
    <property type="entry name" value="PLAT"/>
    <property type="match status" value="10"/>
</dbReference>
<dbReference type="PANTHER" id="PTHR45901:SF7">
    <property type="entry name" value="OXYGEN-REGULATED PROTEIN 1"/>
    <property type="match status" value="1"/>
</dbReference>
<dbReference type="InterPro" id="IPR052970">
    <property type="entry name" value="Inner_ear_hair_cell_LOXHD"/>
</dbReference>
<feature type="domain" description="PLAT" evidence="3">
    <location>
        <begin position="777"/>
        <end position="896"/>
    </location>
</feature>
<evidence type="ECO:0000313" key="5">
    <source>
        <dbReference type="RefSeq" id="XP_017686265.1"/>
    </source>
</evidence>
<feature type="domain" description="PLAT" evidence="3">
    <location>
        <begin position="647"/>
        <end position="765"/>
    </location>
</feature>
<name>A0A6J0IHM9_9PASS</name>
<dbReference type="GeneID" id="108505097"/>
<feature type="domain" description="PLAT" evidence="3">
    <location>
        <begin position="1155"/>
        <end position="1269"/>
    </location>
</feature>
<reference evidence="5" key="1">
    <citation type="submission" date="2025-08" db="UniProtKB">
        <authorList>
            <consortium name="RefSeq"/>
        </authorList>
    </citation>
    <scope>IDENTIFICATION</scope>
</reference>
<evidence type="ECO:0000259" key="3">
    <source>
        <dbReference type="PROSITE" id="PS50095"/>
    </source>
</evidence>
<dbReference type="SMART" id="SM00308">
    <property type="entry name" value="LH2"/>
    <property type="match status" value="7"/>
</dbReference>
<feature type="compositionally biased region" description="Polar residues" evidence="2">
    <location>
        <begin position="105"/>
        <end position="123"/>
    </location>
</feature>
<feature type="domain" description="PLAT" evidence="3">
    <location>
        <begin position="1829"/>
        <end position="1893"/>
    </location>
</feature>
<feature type="domain" description="PLAT" evidence="3">
    <location>
        <begin position="1682"/>
        <end position="1800"/>
    </location>
</feature>
<dbReference type="PROSITE" id="PS50095">
    <property type="entry name" value="PLAT"/>
    <property type="match status" value="12"/>
</dbReference>
<feature type="region of interest" description="Disordered" evidence="2">
    <location>
        <begin position="78"/>
        <end position="132"/>
    </location>
</feature>
<evidence type="ECO:0000256" key="1">
    <source>
        <dbReference type="PROSITE-ProRule" id="PRU00152"/>
    </source>
</evidence>
<dbReference type="Proteomes" id="UP000504624">
    <property type="component" value="Unplaced"/>
</dbReference>
<dbReference type="Gene3D" id="2.60.60.20">
    <property type="entry name" value="PLAT/LH2 domain"/>
    <property type="match status" value="6"/>
</dbReference>
<accession>A0A6J0IHM9</accession>
<feature type="domain" description="PLAT" evidence="3">
    <location>
        <begin position="382"/>
        <end position="500"/>
    </location>
</feature>
<dbReference type="PANTHER" id="PTHR45901">
    <property type="entry name" value="PROTEIN CBG12474"/>
    <property type="match status" value="1"/>
</dbReference>
<sequence length="1893" mass="213193">MYLKIKDDQCDGTGTGDEYCHFKIEKNLETGSISLESVQNKGIYVGLLPDGQTKPVVNTGERNIFFYPQVIKFGREEPMGTSAAPNQEKKDFRESQLQPGKAQKLVSQSPSTPPSSKEMSNPQGGERSLPSDDEWKVSILTGNAGTEANVALWIYGDRGVAGPITLGEDNRKQLFLPRQEDEFQVEIKSIGKIYKIRIEFDGLPNEQSEWNLQRVTLQHLKSKKTLNFPANARLSKNCDGRGFLCELPVVEAGKPIYPIVLYHVYVYTGDLERADTDPAVYLCIYGKRGDSGLRLLHKTGMPVTFQRRMVNVFEVEAVSLGKLQKVLLRCEANTKPQYWYCDKIVVREASSNSEYVFNCERWIPFMSQGIIQSEIELYPQEGDWKITVVTGDFETAGTTATVSLYAYGENKASGPIILGSGKHQLFNPSSEDTFKVNLRDLGQLYKIRIGHDNTGNDPSWYLKEVKLERVVPRSDEEFCLPIECWLAEDKDEGDTWREVAVRNPAKELLPLLVYEVHVYTGAELGAETNSNVYINLIGIRGDAGKRKLHRSKNNNVKFQRGQMDIFCIKAVSLGDLEKVLISHDGAGPGNGWFLDKIVIKHKEGEEAQEVVFPCNRWLDECQDDGKTERELTANEDGSSMKAFLKAQRWRVQVKTDGDSPEPQECKRTLVIYGSKGKSDELLLSPQTPGYVCFLPRATDEFTVETGDLGDIYKIRVSCDDVPGFEGWHLKSFCLEELHTKQELNFDCNCWLTLNREDKELVKEFPAVTKDQKTLPVCKYVVSVHTGDRWGAETFANVYITLYGKRGDTGVRKLHTSLTKGRKFQRNKVDSFLVEAVCLSHLQKVVIGHDGEGYGAGMYLKMVTVKESQDSDKEWVFPLWNWLDTHLGLCETVCEIVTIVVEYTIHLHTGDLKKADATGEVYLCIQGEKSYSGKRWLNSKKSLITLARGQVDIFKIKSVYLGKLNQVLVGFKSLKKDEWFLEKIVIKEDFYPFSVHVFVHNDWINKHSKKDFVEVAIPLKETSVTSLLVKNFDMKSRGRWQTWVHCTQVPEDVPDIQVVAFGRKGKSPAQKVQNLSDNPFLLTVGDIGDITKLSFILSGPSLRRGIKLHKLRLKDLDTKQELGFHTEAPYLFGEDGSETVTELAAVRPDKPPLKEVLYSISVHTGTLPASGTDANVFITVFGEQGDSCKRRLRHSNFERGQVCISEMRAVDLGQLSKVLVEHHNVGYGAGWYLDQIVIHESGRTDDQYVFLCQQWLDSGVGDAQMKRTLKLLGKVGNGMLTGKIYGTWDVLVTTSDISSNSMNPKMSLTVCGEKGNCTSVIFPKGSLKKEQIYETSIELSKKFNTIFKVRLEIEEAGEGETWHCREVKLQHRESKNVLEFPFCHNFADEEGGRVTELPVLTAGSPFPAVKSYVLYITTGATPGSGTDADVYVMLQGPLGDTGRRKLIRKGDDNFTKGKVDVFQVEAVDVGMLQRMVVEKGKGSDWLLEKIVVKESASSGTETLFMAHTWLKDRHDGKRSASVALNATEIQERRSTSAWPLGKEQMNSEGRWRVYLTKHQEETKPEFEKLSENISKMVMVFYGSKGKSNPVSMENRVDHQTKNQITYDIHLPSDLGTLYKVRLGLQSLENSISQLSLHHFKIQNTSTLDTFSLTINKTLPLSLNGDRWIEFPIQWPLKEALSVVTYHLTVFSGNILSERNLVHVTACIYGSRGDTGDRSLLQPLQNVQHGEENESFLVTVDAVDLGELDKIVLLISSKTDCKLNIKKLEVKEATKEHPIYVFEMNGEFSVGANKPEIQRDIPRSFVIRGDKQKNDIDNNLNKEESQARNVTEYTIKVYTGDKRGAGTDANVHIILFGNEDKSEVFQLSQSLEHQNPFERGKLVQVSSARISVTIF</sequence>
<feature type="domain" description="PLAT" evidence="3">
    <location>
        <begin position="512"/>
        <end position="632"/>
    </location>
</feature>
<dbReference type="RefSeq" id="XP_017686265.1">
    <property type="nucleotide sequence ID" value="XM_017830776.1"/>
</dbReference>
<dbReference type="CDD" id="cd01756">
    <property type="entry name" value="PLAT_repeat"/>
    <property type="match status" value="4"/>
</dbReference>
<protein>
    <submittedName>
        <fullName evidence="5">Lipoxygenase homology domain-containing protein 1</fullName>
    </submittedName>
</protein>
<dbReference type="InterPro" id="IPR036392">
    <property type="entry name" value="PLAT/LH2_dom_sf"/>
</dbReference>
<dbReference type="OrthoDB" id="9895813at2759"/>
<proteinExistence type="predicted"/>
<evidence type="ECO:0000313" key="4">
    <source>
        <dbReference type="Proteomes" id="UP000504624"/>
    </source>
</evidence>
<feature type="domain" description="PLAT" evidence="3">
    <location>
        <begin position="260"/>
        <end position="377"/>
    </location>
</feature>
<comment type="caution">
    <text evidence="1">Lacks conserved residue(s) required for the propagation of feature annotation.</text>
</comment>
<organism evidence="4 5">
    <name type="scientific">Lepidothrix coronata</name>
    <name type="common">blue-crowned manakin</name>
    <dbReference type="NCBI Taxonomy" id="321398"/>
    <lineage>
        <taxon>Eukaryota</taxon>
        <taxon>Metazoa</taxon>
        <taxon>Chordata</taxon>
        <taxon>Craniata</taxon>
        <taxon>Vertebrata</taxon>
        <taxon>Euteleostomi</taxon>
        <taxon>Archelosauria</taxon>
        <taxon>Archosauria</taxon>
        <taxon>Dinosauria</taxon>
        <taxon>Saurischia</taxon>
        <taxon>Theropoda</taxon>
        <taxon>Coelurosauria</taxon>
        <taxon>Aves</taxon>
        <taxon>Neognathae</taxon>
        <taxon>Neoaves</taxon>
        <taxon>Telluraves</taxon>
        <taxon>Australaves</taxon>
        <taxon>Passeriformes</taxon>
        <taxon>Pipridae</taxon>
        <taxon>Lepidothrix</taxon>
    </lineage>
</organism>
<dbReference type="InterPro" id="IPR008996">
    <property type="entry name" value="IL1/FGF"/>
</dbReference>
<feature type="domain" description="PLAT" evidence="3">
    <location>
        <begin position="1285"/>
        <end position="1399"/>
    </location>
</feature>
<keyword evidence="4" id="KW-1185">Reference proteome</keyword>
<dbReference type="InterPro" id="IPR001024">
    <property type="entry name" value="PLAT/LH2_dom"/>
</dbReference>
<feature type="domain" description="PLAT" evidence="3">
    <location>
        <begin position="1409"/>
        <end position="1523"/>
    </location>
</feature>
<feature type="domain" description="PLAT" evidence="3">
    <location>
        <begin position="900"/>
        <end position="1017"/>
    </location>
</feature>
<dbReference type="SUPFAM" id="SSF50353">
    <property type="entry name" value="Cytokine"/>
    <property type="match status" value="1"/>
</dbReference>
<gene>
    <name evidence="5" type="primary">LOC108505097</name>
</gene>